<dbReference type="RefSeq" id="WP_100713396.1">
    <property type="nucleotide sequence ID" value="NZ_NPDY01000005.1"/>
</dbReference>
<reference evidence="4 5" key="1">
    <citation type="submission" date="2017-07" db="EMBL/GenBank/DDBJ databases">
        <title>Leptospira spp. isolated from tropical soils.</title>
        <authorList>
            <person name="Thibeaux R."/>
            <person name="Iraola G."/>
            <person name="Ferres I."/>
            <person name="Bierque E."/>
            <person name="Girault D."/>
            <person name="Soupe-Gilbert M.-E."/>
            <person name="Picardeau M."/>
            <person name="Goarant C."/>
        </authorList>
    </citation>
    <scope>NUCLEOTIDE SEQUENCE [LARGE SCALE GENOMIC DNA]</scope>
    <source>
        <strain evidence="3 5">FH1-B-B1</strain>
        <strain evidence="2 4">FH1-B-C1</strain>
    </source>
</reference>
<evidence type="ECO:0000313" key="4">
    <source>
        <dbReference type="Proteomes" id="UP000231962"/>
    </source>
</evidence>
<dbReference type="EMBL" id="NPDZ01000005">
    <property type="protein sequence ID" value="PJZ73247.1"/>
    <property type="molecule type" value="Genomic_DNA"/>
</dbReference>
<dbReference type="Pfam" id="PF13181">
    <property type="entry name" value="TPR_8"/>
    <property type="match status" value="1"/>
</dbReference>
<feature type="repeat" description="TPR" evidence="1">
    <location>
        <begin position="56"/>
        <end position="89"/>
    </location>
</feature>
<dbReference type="AlphaFoldDB" id="A0A2M9ZMI7"/>
<evidence type="ECO:0008006" key="6">
    <source>
        <dbReference type="Google" id="ProtNLM"/>
    </source>
</evidence>
<accession>A0A2M9ZMI7</accession>
<evidence type="ECO:0000256" key="1">
    <source>
        <dbReference type="PROSITE-ProRule" id="PRU00339"/>
    </source>
</evidence>
<dbReference type="EMBL" id="NPDY01000005">
    <property type="protein sequence ID" value="PJZ70059.1"/>
    <property type="molecule type" value="Genomic_DNA"/>
</dbReference>
<feature type="repeat" description="TPR" evidence="1">
    <location>
        <begin position="226"/>
        <end position="259"/>
    </location>
</feature>
<protein>
    <recommendedName>
        <fullName evidence="6">Tetratricopeptide repeat protein</fullName>
    </recommendedName>
</protein>
<dbReference type="SUPFAM" id="SSF81901">
    <property type="entry name" value="HCP-like"/>
    <property type="match status" value="1"/>
</dbReference>
<evidence type="ECO:0000313" key="2">
    <source>
        <dbReference type="EMBL" id="PJZ70059.1"/>
    </source>
</evidence>
<dbReference type="PROSITE" id="PS50005">
    <property type="entry name" value="TPR"/>
    <property type="match status" value="5"/>
</dbReference>
<dbReference type="OrthoDB" id="334344at2"/>
<sequence>MSEPIEKTHAGKEEEDSNFAQIKNLAKEAYRYLDNRQWDRAESKLKELLSKEPANTYGLVGMGDLHFKRKEFKQAIDFYTKCIKEDTSNKFSLMGLMNCYREMNMLNRVIEVAEEYRHITITDASILSRVADAHRKLKNFKESEVYYMQALQINPKDQYVIVGLGHLYFACQRYKDAIHWWEKLLVIQPDNIKILTEIGNSYRKIKDFDEAIKYYKKAADLDPKNFFALYGLAESHRGKKDFKIANEYWERILEFDPDNKLIINRYADSLRGMGEYDKALECFNRILSEGEDYFALLGKASSLKLKGNRDKAEEIYIDLHKKFPMDPRPVLELSELYIDISRKEDALKLLEDFHRKQPLNEEVKGKLDSLREEH</sequence>
<gene>
    <name evidence="2" type="ORF">CH360_07430</name>
    <name evidence="3" type="ORF">CH373_09685</name>
</gene>
<dbReference type="Pfam" id="PF13432">
    <property type="entry name" value="TPR_16"/>
    <property type="match status" value="1"/>
</dbReference>
<dbReference type="InterPro" id="IPR011990">
    <property type="entry name" value="TPR-like_helical_dom_sf"/>
</dbReference>
<dbReference type="Proteomes" id="UP000231962">
    <property type="component" value="Unassembled WGS sequence"/>
</dbReference>
<dbReference type="InterPro" id="IPR019734">
    <property type="entry name" value="TPR_rpt"/>
</dbReference>
<dbReference type="PANTHER" id="PTHR12558">
    <property type="entry name" value="CELL DIVISION CYCLE 16,23,27"/>
    <property type="match status" value="1"/>
</dbReference>
<evidence type="ECO:0000313" key="3">
    <source>
        <dbReference type="EMBL" id="PJZ73247.1"/>
    </source>
</evidence>
<dbReference type="Proteomes" id="UP000231990">
    <property type="component" value="Unassembled WGS sequence"/>
</dbReference>
<feature type="repeat" description="TPR" evidence="1">
    <location>
        <begin position="158"/>
        <end position="191"/>
    </location>
</feature>
<evidence type="ECO:0000313" key="5">
    <source>
        <dbReference type="Proteomes" id="UP000231990"/>
    </source>
</evidence>
<dbReference type="PANTHER" id="PTHR12558:SF13">
    <property type="entry name" value="CELL DIVISION CYCLE PROTEIN 27 HOMOLOG"/>
    <property type="match status" value="1"/>
</dbReference>
<dbReference type="PROSITE" id="PS50293">
    <property type="entry name" value="TPR_REGION"/>
    <property type="match status" value="1"/>
</dbReference>
<feature type="repeat" description="TPR" evidence="1">
    <location>
        <begin position="124"/>
        <end position="157"/>
    </location>
</feature>
<proteinExistence type="predicted"/>
<dbReference type="SMART" id="SM00028">
    <property type="entry name" value="TPR"/>
    <property type="match status" value="6"/>
</dbReference>
<dbReference type="SUPFAM" id="SSF48452">
    <property type="entry name" value="TPR-like"/>
    <property type="match status" value="1"/>
</dbReference>
<dbReference type="Gene3D" id="1.25.40.10">
    <property type="entry name" value="Tetratricopeptide repeat domain"/>
    <property type="match status" value="3"/>
</dbReference>
<name>A0A2M9ZMI7_9LEPT</name>
<keyword evidence="1" id="KW-0802">TPR repeat</keyword>
<keyword evidence="4" id="KW-1185">Reference proteome</keyword>
<organism evidence="3 5">
    <name type="scientific">Leptospira perolatii</name>
    <dbReference type="NCBI Taxonomy" id="2023191"/>
    <lineage>
        <taxon>Bacteria</taxon>
        <taxon>Pseudomonadati</taxon>
        <taxon>Spirochaetota</taxon>
        <taxon>Spirochaetia</taxon>
        <taxon>Leptospirales</taxon>
        <taxon>Leptospiraceae</taxon>
        <taxon>Leptospira</taxon>
    </lineage>
</organism>
<feature type="repeat" description="TPR" evidence="1">
    <location>
        <begin position="192"/>
        <end position="225"/>
    </location>
</feature>
<comment type="caution">
    <text evidence="3">The sequence shown here is derived from an EMBL/GenBank/DDBJ whole genome shotgun (WGS) entry which is preliminary data.</text>
</comment>
<dbReference type="Pfam" id="PF00515">
    <property type="entry name" value="TPR_1"/>
    <property type="match status" value="1"/>
</dbReference>